<dbReference type="Gene3D" id="2.20.25.10">
    <property type="match status" value="1"/>
</dbReference>
<protein>
    <recommendedName>
        <fullName evidence="11">B-related factor 1</fullName>
    </recommendedName>
</protein>
<dbReference type="PROSITE" id="PS51134">
    <property type="entry name" value="ZF_TFIIB"/>
    <property type="match status" value="1"/>
</dbReference>
<feature type="region of interest" description="Disordered" evidence="13">
    <location>
        <begin position="474"/>
        <end position="501"/>
    </location>
</feature>
<dbReference type="Gene3D" id="1.20.5.650">
    <property type="entry name" value="Single helix bin"/>
    <property type="match status" value="1"/>
</dbReference>
<keyword evidence="5 12" id="KW-0863">Zinc-finger</keyword>
<evidence type="ECO:0000256" key="13">
    <source>
        <dbReference type="SAM" id="MobiDB-lite"/>
    </source>
</evidence>
<dbReference type="CDD" id="cd20553">
    <property type="entry name" value="CYCLIN_TFIIIB90_rpt1"/>
    <property type="match status" value="1"/>
</dbReference>
<dbReference type="CDD" id="cd20554">
    <property type="entry name" value="CYCLIN_TFIIIB90_rpt2"/>
    <property type="match status" value="1"/>
</dbReference>
<dbReference type="InterPro" id="IPR000812">
    <property type="entry name" value="TFIIB"/>
</dbReference>
<sequence>MTTVVPPKLRCKVCGNTEFTREYHTASSDLACTKCGSVLEENPIVSEVTFAETSNGGATVQGSFVGSDQAHANFGNNRGSLDSREQTLANGRKRIRNVASALGIPEYISDAAYQWFQLALTNNFVQGRRSQNVVAACLYIACRKEKTHHMLIDFSSRLQVSVFAIGSTFLKMVKALHITELPLVDPSLFIQHFADRLDFGRMKLKVINDAVKLAKRMSDDWISDGRRPAGIAGACLLMAARMNNFRRTHSEIVAVTHIGSATIQKRLHEFQSTHSSDLTVDQFRKNPNIRNGLPPSFKKGRLLERKRKKVIRNAEKIKDNMFEDPVLAALLEDSEVTEEEINSHIQRVLNRQLKENASMVNGKVVMDKDGAKVTPEEDELDAEEVHHEETNVEKMIRENKPQNLAKFLPSTADILKGIPDDDSLSVVDDDEINGFLLSSNESELKERIWVGNNQDYLLEQEKKRLKEEADKIAGHTAHIRKKRKHNNNENGSTENAGTDSAGLNAYLQNDATPYGLSEALGDAASPADSARRLLQKKSLSKKINYAAVNELFED</sequence>
<name>A0A875S3A5_EENNA</name>
<comment type="similarity">
    <text evidence="2">Belongs to the TFIIB family.</text>
</comment>
<dbReference type="InterPro" id="IPR036915">
    <property type="entry name" value="Cyclin-like_sf"/>
</dbReference>
<dbReference type="Pfam" id="PF08271">
    <property type="entry name" value="Zn_Ribbon_TF"/>
    <property type="match status" value="1"/>
</dbReference>
<dbReference type="GO" id="GO:0000995">
    <property type="term" value="F:RNA polymerase III general transcription initiation factor activity"/>
    <property type="evidence" value="ECO:0007669"/>
    <property type="project" value="TreeGrafter"/>
</dbReference>
<evidence type="ECO:0000256" key="7">
    <source>
        <dbReference type="ARBA" id="ARBA00023015"/>
    </source>
</evidence>
<evidence type="ECO:0000256" key="10">
    <source>
        <dbReference type="ARBA" id="ARBA00023242"/>
    </source>
</evidence>
<dbReference type="GeneID" id="62195273"/>
<dbReference type="PANTHER" id="PTHR11618:SF4">
    <property type="entry name" value="TRANSCRIPTION FACTOR IIIB 90 KDA SUBUNIT"/>
    <property type="match status" value="1"/>
</dbReference>
<proteinExistence type="inferred from homology"/>
<dbReference type="GO" id="GO:0097550">
    <property type="term" value="C:transcription preinitiation complex"/>
    <property type="evidence" value="ECO:0007669"/>
    <property type="project" value="TreeGrafter"/>
</dbReference>
<dbReference type="Pfam" id="PF00382">
    <property type="entry name" value="TFIIB"/>
    <property type="match status" value="2"/>
</dbReference>
<evidence type="ECO:0000256" key="11">
    <source>
        <dbReference type="ARBA" id="ARBA00031009"/>
    </source>
</evidence>
<dbReference type="AlphaFoldDB" id="A0A875S3A5"/>
<dbReference type="GO" id="GO:0006384">
    <property type="term" value="P:transcription initiation at RNA polymerase III promoter"/>
    <property type="evidence" value="ECO:0007669"/>
    <property type="project" value="UniProtKB-ARBA"/>
</dbReference>
<evidence type="ECO:0000256" key="1">
    <source>
        <dbReference type="ARBA" id="ARBA00004123"/>
    </source>
</evidence>
<dbReference type="SUPFAM" id="SSF57783">
    <property type="entry name" value="Zinc beta-ribbon"/>
    <property type="match status" value="1"/>
</dbReference>
<dbReference type="KEGG" id="bnn:FOA43_001872"/>
<dbReference type="RefSeq" id="XP_038778107.1">
    <property type="nucleotide sequence ID" value="XM_038922179.1"/>
</dbReference>
<dbReference type="EMBL" id="CP064812">
    <property type="protein sequence ID" value="QPG74542.1"/>
    <property type="molecule type" value="Genomic_DNA"/>
</dbReference>
<evidence type="ECO:0000256" key="2">
    <source>
        <dbReference type="ARBA" id="ARBA00010857"/>
    </source>
</evidence>
<evidence type="ECO:0000256" key="9">
    <source>
        <dbReference type="ARBA" id="ARBA00023163"/>
    </source>
</evidence>
<evidence type="ECO:0000256" key="8">
    <source>
        <dbReference type="ARBA" id="ARBA00023159"/>
    </source>
</evidence>
<dbReference type="Gene3D" id="1.10.472.10">
    <property type="entry name" value="Cyclin-like"/>
    <property type="match status" value="2"/>
</dbReference>
<dbReference type="Proteomes" id="UP000662931">
    <property type="component" value="Chromosome 1"/>
</dbReference>
<dbReference type="GO" id="GO:0017025">
    <property type="term" value="F:TBP-class protein binding"/>
    <property type="evidence" value="ECO:0007669"/>
    <property type="project" value="InterPro"/>
</dbReference>
<dbReference type="PANTHER" id="PTHR11618">
    <property type="entry name" value="TRANSCRIPTION INITIATION FACTOR IIB-RELATED"/>
    <property type="match status" value="1"/>
</dbReference>
<keyword evidence="7" id="KW-0805">Transcription regulation</keyword>
<dbReference type="InterPro" id="IPR013137">
    <property type="entry name" value="Znf_TFIIB"/>
</dbReference>
<feature type="compositionally biased region" description="Polar residues" evidence="13">
    <location>
        <begin position="488"/>
        <end position="498"/>
    </location>
</feature>
<keyword evidence="16" id="KW-1185">Reference proteome</keyword>
<dbReference type="GO" id="GO:0001006">
    <property type="term" value="F:RNA polymerase III type 3 promoter sequence-specific DNA binding"/>
    <property type="evidence" value="ECO:0007669"/>
    <property type="project" value="TreeGrafter"/>
</dbReference>
<dbReference type="GO" id="GO:0005634">
    <property type="term" value="C:nucleus"/>
    <property type="evidence" value="ECO:0007669"/>
    <property type="project" value="UniProtKB-SubCell"/>
</dbReference>
<evidence type="ECO:0000256" key="3">
    <source>
        <dbReference type="ARBA" id="ARBA00022723"/>
    </source>
</evidence>
<dbReference type="InterPro" id="IPR013150">
    <property type="entry name" value="TFIIB_cyclin"/>
</dbReference>
<dbReference type="InterPro" id="IPR011665">
    <property type="entry name" value="BRF1_TBP-bd_dom"/>
</dbReference>
<dbReference type="InterPro" id="IPR023486">
    <property type="entry name" value="TFIIB_CS"/>
</dbReference>
<keyword evidence="8" id="KW-0010">Activator</keyword>
<gene>
    <name evidence="15" type="ORF">FOA43_001872</name>
</gene>
<keyword evidence="10" id="KW-0539">Nucleus</keyword>
<evidence type="ECO:0000256" key="4">
    <source>
        <dbReference type="ARBA" id="ARBA00022737"/>
    </source>
</evidence>
<dbReference type="Pfam" id="PF07741">
    <property type="entry name" value="BRF1"/>
    <property type="match status" value="1"/>
</dbReference>
<evidence type="ECO:0000313" key="15">
    <source>
        <dbReference type="EMBL" id="QPG74542.1"/>
    </source>
</evidence>
<dbReference type="PRINTS" id="PR00685">
    <property type="entry name" value="TIFACTORIIB"/>
</dbReference>
<evidence type="ECO:0000256" key="12">
    <source>
        <dbReference type="PROSITE-ProRule" id="PRU00469"/>
    </source>
</evidence>
<dbReference type="FunFam" id="1.10.472.10:FF:000007">
    <property type="entry name" value="Transcription factor IIIB 90 kDa subunit"/>
    <property type="match status" value="1"/>
</dbReference>
<dbReference type="GO" id="GO:0000126">
    <property type="term" value="C:transcription factor TFIIIB complex"/>
    <property type="evidence" value="ECO:0007669"/>
    <property type="project" value="UniProtKB-ARBA"/>
</dbReference>
<keyword evidence="9" id="KW-0804">Transcription</keyword>
<keyword evidence="4" id="KW-0677">Repeat</keyword>
<dbReference type="GO" id="GO:0070897">
    <property type="term" value="P:transcription preinitiation complex assembly"/>
    <property type="evidence" value="ECO:0007669"/>
    <property type="project" value="InterPro"/>
</dbReference>
<dbReference type="SUPFAM" id="SSF47954">
    <property type="entry name" value="Cyclin-like"/>
    <property type="match status" value="2"/>
</dbReference>
<keyword evidence="6" id="KW-0862">Zinc</keyword>
<dbReference type="FunFam" id="1.10.472.10:FF:000002">
    <property type="entry name" value="Transcription factor IIIB 90 kDa subunit"/>
    <property type="match status" value="1"/>
</dbReference>
<organism evidence="15 16">
    <name type="scientific">Eeniella nana</name>
    <name type="common">Yeast</name>
    <name type="synonym">Brettanomyces nanus</name>
    <dbReference type="NCBI Taxonomy" id="13502"/>
    <lineage>
        <taxon>Eukaryota</taxon>
        <taxon>Fungi</taxon>
        <taxon>Dikarya</taxon>
        <taxon>Ascomycota</taxon>
        <taxon>Saccharomycotina</taxon>
        <taxon>Pichiomycetes</taxon>
        <taxon>Pichiales</taxon>
        <taxon>Pichiaceae</taxon>
        <taxon>Brettanomyces</taxon>
    </lineage>
</organism>
<dbReference type="GO" id="GO:0008270">
    <property type="term" value="F:zinc ion binding"/>
    <property type="evidence" value="ECO:0007669"/>
    <property type="project" value="UniProtKB-KW"/>
</dbReference>
<dbReference type="SMART" id="SM00385">
    <property type="entry name" value="CYCLIN"/>
    <property type="match status" value="2"/>
</dbReference>
<dbReference type="OrthoDB" id="511529at2759"/>
<comment type="subcellular location">
    <subcellularLocation>
        <location evidence="1">Nucleus</location>
    </subcellularLocation>
</comment>
<feature type="domain" description="TFIIB-type" evidence="14">
    <location>
        <begin position="7"/>
        <end position="40"/>
    </location>
</feature>
<dbReference type="PROSITE" id="PS00782">
    <property type="entry name" value="TFIIB"/>
    <property type="match status" value="2"/>
</dbReference>
<reference evidence="15" key="1">
    <citation type="submission" date="2020-10" db="EMBL/GenBank/DDBJ databases">
        <authorList>
            <person name="Roach M.J.R."/>
        </authorList>
    </citation>
    <scope>NUCLEOTIDE SEQUENCE</scope>
    <source>
        <strain evidence="15">CBS 1945</strain>
    </source>
</reference>
<evidence type="ECO:0000259" key="14">
    <source>
        <dbReference type="PROSITE" id="PS51134"/>
    </source>
</evidence>
<evidence type="ECO:0000313" key="16">
    <source>
        <dbReference type="Proteomes" id="UP000662931"/>
    </source>
</evidence>
<dbReference type="InterPro" id="IPR013763">
    <property type="entry name" value="Cyclin-like_dom"/>
</dbReference>
<evidence type="ECO:0000256" key="5">
    <source>
        <dbReference type="ARBA" id="ARBA00022771"/>
    </source>
</evidence>
<accession>A0A875S3A5</accession>
<keyword evidence="3" id="KW-0479">Metal-binding</keyword>
<evidence type="ECO:0000256" key="6">
    <source>
        <dbReference type="ARBA" id="ARBA00022833"/>
    </source>
</evidence>